<dbReference type="Pfam" id="PF00378">
    <property type="entry name" value="ECH_1"/>
    <property type="match status" value="1"/>
</dbReference>
<accession>A0A2M9G508</accession>
<comment type="caution">
    <text evidence="4">The sequence shown here is derived from an EMBL/GenBank/DDBJ whole genome shotgun (WGS) entry which is preliminary data.</text>
</comment>
<dbReference type="EMBL" id="PHIG01000018">
    <property type="protein sequence ID" value="PJK30809.1"/>
    <property type="molecule type" value="Genomic_DNA"/>
</dbReference>
<dbReference type="PANTHER" id="PTHR11941:SF54">
    <property type="entry name" value="ENOYL-COA HYDRATASE, MITOCHONDRIAL"/>
    <property type="match status" value="1"/>
</dbReference>
<dbReference type="OrthoDB" id="9810797at2"/>
<dbReference type="PROSITE" id="PS00166">
    <property type="entry name" value="ENOYL_COA_HYDRATASE"/>
    <property type="match status" value="1"/>
</dbReference>
<protein>
    <submittedName>
        <fullName evidence="4">Enoyl-CoA hydratase</fullName>
        <ecNumber evidence="4">4.2.1.17</ecNumber>
    </submittedName>
</protein>
<comment type="similarity">
    <text evidence="1 3">Belongs to the enoyl-CoA hydratase/isomerase family.</text>
</comment>
<dbReference type="Gene3D" id="3.90.226.10">
    <property type="entry name" value="2-enoyl-CoA Hydratase, Chain A, domain 1"/>
    <property type="match status" value="1"/>
</dbReference>
<dbReference type="SUPFAM" id="SSF52096">
    <property type="entry name" value="ClpP/crotonase"/>
    <property type="match status" value="1"/>
</dbReference>
<evidence type="ECO:0000256" key="2">
    <source>
        <dbReference type="ARBA" id="ARBA00023239"/>
    </source>
</evidence>
<evidence type="ECO:0000313" key="4">
    <source>
        <dbReference type="EMBL" id="PJK30809.1"/>
    </source>
</evidence>
<sequence length="264" mass="28449">MQLSTTKMKAEARDGVGWIIFNQPEKRNAVSVEMWAAVPQIMAYYDADPEVRCVVLKGAGEQAFIAGADISEFGEKRNSPEATKHYDAVSAEAHRALALSPKPTIAMINGFCIGGGVAVALSTDIRIAADNGRFAVPAARLGLGYGAGGLKRLIDVVGPAFAKEIFFTARQFDAAEALAMGLVNRVVPAAELESYVLDYARRIAENAPLTIRAAKMTIDELLKDAERRDLAACEAAISQCFASADYAEGRTAFMEKRKPRFRGV</sequence>
<evidence type="ECO:0000313" key="5">
    <source>
        <dbReference type="Proteomes" id="UP000229498"/>
    </source>
</evidence>
<organism evidence="4 5">
    <name type="scientific">Minwuia thermotolerans</name>
    <dbReference type="NCBI Taxonomy" id="2056226"/>
    <lineage>
        <taxon>Bacteria</taxon>
        <taxon>Pseudomonadati</taxon>
        <taxon>Pseudomonadota</taxon>
        <taxon>Alphaproteobacteria</taxon>
        <taxon>Minwuiales</taxon>
        <taxon>Minwuiaceae</taxon>
        <taxon>Minwuia</taxon>
    </lineage>
</organism>
<proteinExistence type="inferred from homology"/>
<dbReference type="InterPro" id="IPR014748">
    <property type="entry name" value="Enoyl-CoA_hydra_C"/>
</dbReference>
<dbReference type="GO" id="GO:0004300">
    <property type="term" value="F:enoyl-CoA hydratase activity"/>
    <property type="evidence" value="ECO:0007669"/>
    <property type="project" value="UniProtKB-EC"/>
</dbReference>
<keyword evidence="2 4" id="KW-0456">Lyase</keyword>
<name>A0A2M9G508_9PROT</name>
<dbReference type="CDD" id="cd06558">
    <property type="entry name" value="crotonase-like"/>
    <property type="match status" value="1"/>
</dbReference>
<evidence type="ECO:0000256" key="3">
    <source>
        <dbReference type="RuleBase" id="RU003707"/>
    </source>
</evidence>
<dbReference type="AlphaFoldDB" id="A0A2M9G508"/>
<dbReference type="PANTHER" id="PTHR11941">
    <property type="entry name" value="ENOYL-COA HYDRATASE-RELATED"/>
    <property type="match status" value="1"/>
</dbReference>
<keyword evidence="5" id="KW-1185">Reference proteome</keyword>
<dbReference type="RefSeq" id="WP_109794281.1">
    <property type="nucleotide sequence ID" value="NZ_PHIG01000018.1"/>
</dbReference>
<dbReference type="InterPro" id="IPR001753">
    <property type="entry name" value="Enoyl-CoA_hydra/iso"/>
</dbReference>
<dbReference type="Proteomes" id="UP000229498">
    <property type="component" value="Unassembled WGS sequence"/>
</dbReference>
<reference evidence="4 5" key="1">
    <citation type="submission" date="2017-11" db="EMBL/GenBank/DDBJ databases">
        <title>Draft genome sequence of Rhizobiales bacterium SY3-13.</title>
        <authorList>
            <person name="Sun C."/>
        </authorList>
    </citation>
    <scope>NUCLEOTIDE SEQUENCE [LARGE SCALE GENOMIC DNA]</scope>
    <source>
        <strain evidence="4 5">SY3-13</strain>
    </source>
</reference>
<dbReference type="NCBIfam" id="NF004781">
    <property type="entry name" value="PRK06127.1"/>
    <property type="match status" value="1"/>
</dbReference>
<evidence type="ECO:0000256" key="1">
    <source>
        <dbReference type="ARBA" id="ARBA00005254"/>
    </source>
</evidence>
<dbReference type="Gene3D" id="1.10.12.10">
    <property type="entry name" value="Lyase 2-enoyl-coa Hydratase, Chain A, domain 2"/>
    <property type="match status" value="1"/>
</dbReference>
<dbReference type="InterPro" id="IPR018376">
    <property type="entry name" value="Enoyl-CoA_hyd/isom_CS"/>
</dbReference>
<dbReference type="GO" id="GO:0006635">
    <property type="term" value="P:fatty acid beta-oxidation"/>
    <property type="evidence" value="ECO:0007669"/>
    <property type="project" value="TreeGrafter"/>
</dbReference>
<gene>
    <name evidence="4" type="ORF">CVT23_05430</name>
</gene>
<dbReference type="EC" id="4.2.1.17" evidence="4"/>
<dbReference type="InterPro" id="IPR029045">
    <property type="entry name" value="ClpP/crotonase-like_dom_sf"/>
</dbReference>